<dbReference type="Proteomes" id="UP000265160">
    <property type="component" value="LG14"/>
</dbReference>
<protein>
    <recommendedName>
        <fullName evidence="2">PiggyBac transposable element-derived protein domain-containing protein</fullName>
    </recommendedName>
</protein>
<accession>A0A3P9DG32</accession>
<evidence type="ECO:0000313" key="3">
    <source>
        <dbReference type="Ensembl" id="ENSMZEP00005033096.1"/>
    </source>
</evidence>
<reference evidence="3" key="3">
    <citation type="submission" date="2025-09" db="UniProtKB">
        <authorList>
            <consortium name="Ensembl"/>
        </authorList>
    </citation>
    <scope>IDENTIFICATION</scope>
</reference>
<evidence type="ECO:0000313" key="4">
    <source>
        <dbReference type="Proteomes" id="UP000265160"/>
    </source>
</evidence>
<feature type="domain" description="PiggyBac transposable element-derived protein" evidence="2">
    <location>
        <begin position="318"/>
        <end position="399"/>
    </location>
</feature>
<dbReference type="Pfam" id="PF13843">
    <property type="entry name" value="DDE_Tnp_1_7"/>
    <property type="match status" value="2"/>
</dbReference>
<evidence type="ECO:0000259" key="2">
    <source>
        <dbReference type="Pfam" id="PF13843"/>
    </source>
</evidence>
<name>A0A3P9DG32_9CICH</name>
<dbReference type="AlphaFoldDB" id="A0A3P9DG32"/>
<feature type="domain" description="PiggyBac transposable element-derived protein" evidence="2">
    <location>
        <begin position="100"/>
        <end position="312"/>
    </location>
</feature>
<dbReference type="PANTHER" id="PTHR46599">
    <property type="entry name" value="PIGGYBAC TRANSPOSABLE ELEMENT-DERIVED PROTEIN 4"/>
    <property type="match status" value="1"/>
</dbReference>
<dbReference type="STRING" id="106582.ENSMZEP00005033096"/>
<dbReference type="Ensembl" id="ENSMZET00005034199.1">
    <property type="protein sequence ID" value="ENSMZEP00005033096.1"/>
    <property type="gene ID" value="ENSMZEG00005024687.1"/>
</dbReference>
<reference evidence="3" key="2">
    <citation type="submission" date="2025-08" db="UniProtKB">
        <authorList>
            <consortium name="Ensembl"/>
        </authorList>
    </citation>
    <scope>IDENTIFICATION</scope>
</reference>
<organism evidence="3 4">
    <name type="scientific">Maylandia zebra</name>
    <name type="common">zebra mbuna</name>
    <dbReference type="NCBI Taxonomy" id="106582"/>
    <lineage>
        <taxon>Eukaryota</taxon>
        <taxon>Metazoa</taxon>
        <taxon>Chordata</taxon>
        <taxon>Craniata</taxon>
        <taxon>Vertebrata</taxon>
        <taxon>Euteleostomi</taxon>
        <taxon>Actinopterygii</taxon>
        <taxon>Neopterygii</taxon>
        <taxon>Teleostei</taxon>
        <taxon>Neoteleostei</taxon>
        <taxon>Acanthomorphata</taxon>
        <taxon>Ovalentaria</taxon>
        <taxon>Cichlomorphae</taxon>
        <taxon>Cichliformes</taxon>
        <taxon>Cichlidae</taxon>
        <taxon>African cichlids</taxon>
        <taxon>Pseudocrenilabrinae</taxon>
        <taxon>Haplochromini</taxon>
        <taxon>Maylandia</taxon>
        <taxon>Maylandia zebra complex</taxon>
    </lineage>
</organism>
<dbReference type="GeneTree" id="ENSGT00940000163467"/>
<keyword evidence="4" id="KW-1185">Reference proteome</keyword>
<evidence type="ECO:0000256" key="1">
    <source>
        <dbReference type="SAM" id="MobiDB-lite"/>
    </source>
</evidence>
<sequence length="492" mass="55609">MEEKRRKNYVCSAKEEFQEGTEVSCSTEAAPTPEGSRGRGRSQMTCPPAKRGKRSRSLSGDAAAWMSEKNPDSLPHPLLNFCPKRKPGVQLPFSESKNIAAGKKFTWTDLPEAELYHYIGITLYMGVLKLPKMRDFWRVNSIFHVQYPSEVMTRDRFLTITWNIHMSDPAEDTLNDRKKGTTDYDCLHRLRPLYDSLRVSYKAVYHPQQNLSVDERMVSTKARVVLKQYIKSKPTKWGIKLFVLSDNTGYTVDFNIYTGRSTLVTGKGLSFDAVMALINKNYLGTGYHIYCDNFYTSPALFHHPHDGFGACGTWIREGSLIFIKWMDTREVSVCSTLHSAFSGDTVKRMCKVEGQHRAIEVPVPSADQLIGSYSSWRKSRKWYVTVLHHFIDIAVTNSYLVSKELCGRLEQRPMTHQDFQEQLITELCGVSSQSGAKSYQHIPVAIVEGASGQNKATKGHRKCRLCGKCTPFKCEACKVALCVISHCPASPP</sequence>
<proteinExistence type="predicted"/>
<reference evidence="3 4" key="1">
    <citation type="journal article" date="2014" name="Nature">
        <title>The genomic substrate for adaptive radiation in African cichlid fish.</title>
        <authorList>
            <person name="Brawand D."/>
            <person name="Wagner C.E."/>
            <person name="Li Y.I."/>
            <person name="Malinsky M."/>
            <person name="Keller I."/>
            <person name="Fan S."/>
            <person name="Simakov O."/>
            <person name="Ng A.Y."/>
            <person name="Lim Z.W."/>
            <person name="Bezault E."/>
            <person name="Turner-Maier J."/>
            <person name="Johnson J."/>
            <person name="Alcazar R."/>
            <person name="Noh H.J."/>
            <person name="Russell P."/>
            <person name="Aken B."/>
            <person name="Alfoldi J."/>
            <person name="Amemiya C."/>
            <person name="Azzouzi N."/>
            <person name="Baroiller J.F."/>
            <person name="Barloy-Hubler F."/>
            <person name="Berlin A."/>
            <person name="Bloomquist R."/>
            <person name="Carleton K.L."/>
            <person name="Conte M.A."/>
            <person name="D'Cotta H."/>
            <person name="Eshel O."/>
            <person name="Gaffney L."/>
            <person name="Galibert F."/>
            <person name="Gante H.F."/>
            <person name="Gnerre S."/>
            <person name="Greuter L."/>
            <person name="Guyon R."/>
            <person name="Haddad N.S."/>
            <person name="Haerty W."/>
            <person name="Harris R.M."/>
            <person name="Hofmann H.A."/>
            <person name="Hourlier T."/>
            <person name="Hulata G."/>
            <person name="Jaffe D.B."/>
            <person name="Lara M."/>
            <person name="Lee A.P."/>
            <person name="MacCallum I."/>
            <person name="Mwaiko S."/>
            <person name="Nikaido M."/>
            <person name="Nishihara H."/>
            <person name="Ozouf-Costaz C."/>
            <person name="Penman D.J."/>
            <person name="Przybylski D."/>
            <person name="Rakotomanga M."/>
            <person name="Renn S.C.P."/>
            <person name="Ribeiro F.J."/>
            <person name="Ron M."/>
            <person name="Salzburger W."/>
            <person name="Sanchez-Pulido L."/>
            <person name="Santos M.E."/>
            <person name="Searle S."/>
            <person name="Sharpe T."/>
            <person name="Swofford R."/>
            <person name="Tan F.J."/>
            <person name="Williams L."/>
            <person name="Young S."/>
            <person name="Yin S."/>
            <person name="Okada N."/>
            <person name="Kocher T.D."/>
            <person name="Miska E.A."/>
            <person name="Lander E.S."/>
            <person name="Venkatesh B."/>
            <person name="Fernald R.D."/>
            <person name="Meyer A."/>
            <person name="Ponting C.P."/>
            <person name="Streelman J.T."/>
            <person name="Lindblad-Toh K."/>
            <person name="Seehausen O."/>
            <person name="Di Palma F."/>
        </authorList>
    </citation>
    <scope>NUCLEOTIDE SEQUENCE</scope>
</reference>
<dbReference type="InterPro" id="IPR029526">
    <property type="entry name" value="PGBD"/>
</dbReference>
<dbReference type="PANTHER" id="PTHR46599:SF3">
    <property type="entry name" value="PIGGYBAC TRANSPOSABLE ELEMENT-DERIVED PROTEIN 4"/>
    <property type="match status" value="1"/>
</dbReference>
<feature type="region of interest" description="Disordered" evidence="1">
    <location>
        <begin position="17"/>
        <end position="69"/>
    </location>
</feature>